<sequence>MRKEKEAIISGTKFKVTQLGFADGMELLTTLGHIIGPALSDPQRATSPAAIIGNIIGRLSFAEIMSITDKLAKSTRVEQEPGRWPLLEPEVDLAGNYDLTVRWLKFALEVNYGDFFAAGGLLQDVISPVAANPA</sequence>
<accession>A0A5C7J4P4</accession>
<proteinExistence type="predicted"/>
<comment type="caution">
    <text evidence="1">The sequence shown here is derived from an EMBL/GenBank/DDBJ whole genome shotgun (WGS) entry which is preliminary data.</text>
</comment>
<dbReference type="EMBL" id="SSDS01000097">
    <property type="protein sequence ID" value="TXG75872.1"/>
    <property type="molecule type" value="Genomic_DNA"/>
</dbReference>
<protein>
    <submittedName>
        <fullName evidence="1">Uncharacterized protein</fullName>
    </submittedName>
</protein>
<evidence type="ECO:0000313" key="1">
    <source>
        <dbReference type="EMBL" id="TXG75872.1"/>
    </source>
</evidence>
<reference evidence="1 2" key="1">
    <citation type="submission" date="2018-09" db="EMBL/GenBank/DDBJ databases">
        <title>Metagenome Assembled Genomes from an Advanced Water Purification Facility.</title>
        <authorList>
            <person name="Stamps B.W."/>
            <person name="Spear J.R."/>
        </authorList>
    </citation>
    <scope>NUCLEOTIDE SEQUENCE [LARGE SCALE GENOMIC DNA]</scope>
    <source>
        <strain evidence="1">Bin_63_2</strain>
    </source>
</reference>
<dbReference type="AlphaFoldDB" id="A0A5C7J4P4"/>
<evidence type="ECO:0000313" key="2">
    <source>
        <dbReference type="Proteomes" id="UP000321026"/>
    </source>
</evidence>
<gene>
    <name evidence="1" type="ORF">E6Q11_06195</name>
</gene>
<dbReference type="InterPro" id="IPR049156">
    <property type="entry name" value="Phage_chap_TAC_15-like"/>
</dbReference>
<organism evidence="1 2">
    <name type="scientific">Candidatus Dojkabacteria bacterium</name>
    <dbReference type="NCBI Taxonomy" id="2099670"/>
    <lineage>
        <taxon>Bacteria</taxon>
        <taxon>Candidatus Dojkabacteria</taxon>
    </lineage>
</organism>
<dbReference type="Pfam" id="PF21822">
    <property type="entry name" value="Phage_TAC_15"/>
    <property type="match status" value="1"/>
</dbReference>
<name>A0A5C7J4P4_9BACT</name>
<dbReference type="Proteomes" id="UP000321026">
    <property type="component" value="Unassembled WGS sequence"/>
</dbReference>